<sequence length="69" mass="7596">MTITSPTDLILVCVFFLLHLETEVFRWVRSFEVVSNEALLEGDVSFGGIAADDAIDLTSIKSRNAKCCS</sequence>
<feature type="signal peptide" evidence="1">
    <location>
        <begin position="1"/>
        <end position="22"/>
    </location>
</feature>
<comment type="caution">
    <text evidence="2">The sequence shown here is derived from an EMBL/GenBank/DDBJ whole genome shotgun (WGS) entry which is preliminary data.</text>
</comment>
<organism evidence="2 3">
    <name type="scientific">Genlisea aurea</name>
    <dbReference type="NCBI Taxonomy" id="192259"/>
    <lineage>
        <taxon>Eukaryota</taxon>
        <taxon>Viridiplantae</taxon>
        <taxon>Streptophyta</taxon>
        <taxon>Embryophyta</taxon>
        <taxon>Tracheophyta</taxon>
        <taxon>Spermatophyta</taxon>
        <taxon>Magnoliopsida</taxon>
        <taxon>eudicotyledons</taxon>
        <taxon>Gunneridae</taxon>
        <taxon>Pentapetalae</taxon>
        <taxon>asterids</taxon>
        <taxon>lamiids</taxon>
        <taxon>Lamiales</taxon>
        <taxon>Lentibulariaceae</taxon>
        <taxon>Genlisea</taxon>
    </lineage>
</organism>
<accession>S8D5S1</accession>
<dbReference type="AlphaFoldDB" id="S8D5S1"/>
<evidence type="ECO:0000313" key="2">
    <source>
        <dbReference type="EMBL" id="EPS57963.1"/>
    </source>
</evidence>
<reference evidence="2 3" key="1">
    <citation type="journal article" date="2013" name="BMC Genomics">
        <title>The miniature genome of a carnivorous plant Genlisea aurea contains a low number of genes and short non-coding sequences.</title>
        <authorList>
            <person name="Leushkin E.V."/>
            <person name="Sutormin R.A."/>
            <person name="Nabieva E.R."/>
            <person name="Penin A.A."/>
            <person name="Kondrashov A.S."/>
            <person name="Logacheva M.D."/>
        </authorList>
    </citation>
    <scope>NUCLEOTIDE SEQUENCE [LARGE SCALE GENOMIC DNA]</scope>
</reference>
<protein>
    <submittedName>
        <fullName evidence="2">Uncharacterized protein</fullName>
    </submittedName>
</protein>
<evidence type="ECO:0000313" key="3">
    <source>
        <dbReference type="Proteomes" id="UP000015453"/>
    </source>
</evidence>
<dbReference type="EMBL" id="AUSU01009672">
    <property type="protein sequence ID" value="EPS57963.1"/>
    <property type="molecule type" value="Genomic_DNA"/>
</dbReference>
<keyword evidence="3" id="KW-1185">Reference proteome</keyword>
<evidence type="ECO:0000256" key="1">
    <source>
        <dbReference type="SAM" id="SignalP"/>
    </source>
</evidence>
<gene>
    <name evidence="2" type="ORF">M569_16854</name>
</gene>
<name>S8D5S1_9LAMI</name>
<dbReference type="Proteomes" id="UP000015453">
    <property type="component" value="Unassembled WGS sequence"/>
</dbReference>
<keyword evidence="1" id="KW-0732">Signal</keyword>
<proteinExistence type="predicted"/>
<feature type="chain" id="PRO_5004549462" evidence="1">
    <location>
        <begin position="23"/>
        <end position="69"/>
    </location>
</feature>